<dbReference type="KEGG" id="opf:CBP31_14405"/>
<dbReference type="PROSITE" id="PS51790">
    <property type="entry name" value="MSRB"/>
    <property type="match status" value="1"/>
</dbReference>
<evidence type="ECO:0000256" key="3">
    <source>
        <dbReference type="ARBA" id="ARBA00012499"/>
    </source>
</evidence>
<name>A0A1Y0D982_9GAMM</name>
<dbReference type="GO" id="GO:0006979">
    <property type="term" value="P:response to oxidative stress"/>
    <property type="evidence" value="ECO:0007669"/>
    <property type="project" value="InterPro"/>
</dbReference>
<accession>A0A1Y0D982</accession>
<dbReference type="InterPro" id="IPR002579">
    <property type="entry name" value="Met_Sox_Rdtase_MsrB_dom"/>
</dbReference>
<dbReference type="RefSeq" id="WP_087038352.1">
    <property type="nucleotide sequence ID" value="NZ_CP021377.1"/>
</dbReference>
<dbReference type="GO" id="GO:0033743">
    <property type="term" value="F:peptide-methionine (R)-S-oxide reductase activity"/>
    <property type="evidence" value="ECO:0007669"/>
    <property type="project" value="UniProtKB-EC"/>
</dbReference>
<protein>
    <recommendedName>
        <fullName evidence="4">Peptide methionine sulfoxide reductase MsrB</fullName>
        <ecNumber evidence="3">1.8.4.12</ecNumber>
    </recommendedName>
    <alternativeName>
        <fullName evidence="9">Peptide-methionine (R)-S-oxide reductase</fullName>
    </alternativeName>
</protein>
<evidence type="ECO:0000313" key="11">
    <source>
        <dbReference type="EMBL" id="ART83676.1"/>
    </source>
</evidence>
<dbReference type="PANTHER" id="PTHR10173">
    <property type="entry name" value="METHIONINE SULFOXIDE REDUCTASE"/>
    <property type="match status" value="1"/>
</dbReference>
<dbReference type="PANTHER" id="PTHR10173:SF52">
    <property type="entry name" value="METHIONINE-R-SULFOXIDE REDUCTASE B1"/>
    <property type="match status" value="1"/>
</dbReference>
<dbReference type="GO" id="GO:0046872">
    <property type="term" value="F:metal ion binding"/>
    <property type="evidence" value="ECO:0007669"/>
    <property type="project" value="UniProtKB-KW"/>
</dbReference>
<evidence type="ECO:0000256" key="5">
    <source>
        <dbReference type="ARBA" id="ARBA00022723"/>
    </source>
</evidence>
<dbReference type="Pfam" id="PF01641">
    <property type="entry name" value="SelR"/>
    <property type="match status" value="1"/>
</dbReference>
<evidence type="ECO:0000256" key="8">
    <source>
        <dbReference type="ARBA" id="ARBA00048488"/>
    </source>
</evidence>
<evidence type="ECO:0000313" key="12">
    <source>
        <dbReference type="Proteomes" id="UP000243937"/>
    </source>
</evidence>
<dbReference type="Gene3D" id="2.170.150.20">
    <property type="entry name" value="Peptide methionine sulfoxide reductase"/>
    <property type="match status" value="1"/>
</dbReference>
<keyword evidence="12" id="KW-1185">Reference proteome</keyword>
<comment type="similarity">
    <text evidence="2">Belongs to the MsrB Met sulfoxide reductase family.</text>
</comment>
<comment type="catalytic activity">
    <reaction evidence="8">
        <text>L-methionyl-[protein] + [thioredoxin]-disulfide + H2O = L-methionyl-(R)-S-oxide-[protein] + [thioredoxin]-dithiol</text>
        <dbReference type="Rhea" id="RHEA:24164"/>
        <dbReference type="Rhea" id="RHEA-COMP:10698"/>
        <dbReference type="Rhea" id="RHEA-COMP:10700"/>
        <dbReference type="Rhea" id="RHEA-COMP:12313"/>
        <dbReference type="Rhea" id="RHEA-COMP:12314"/>
        <dbReference type="ChEBI" id="CHEBI:15377"/>
        <dbReference type="ChEBI" id="CHEBI:16044"/>
        <dbReference type="ChEBI" id="CHEBI:29950"/>
        <dbReference type="ChEBI" id="CHEBI:45764"/>
        <dbReference type="ChEBI" id="CHEBI:50058"/>
        <dbReference type="EC" id="1.8.4.12"/>
    </reaction>
</comment>
<gene>
    <name evidence="11" type="ORF">CBP31_14405</name>
</gene>
<dbReference type="EMBL" id="CP021377">
    <property type="protein sequence ID" value="ART83676.1"/>
    <property type="molecule type" value="Genomic_DNA"/>
</dbReference>
<evidence type="ECO:0000256" key="6">
    <source>
        <dbReference type="ARBA" id="ARBA00022833"/>
    </source>
</evidence>
<dbReference type="GO" id="GO:0030091">
    <property type="term" value="P:protein repair"/>
    <property type="evidence" value="ECO:0007669"/>
    <property type="project" value="InterPro"/>
</dbReference>
<dbReference type="SUPFAM" id="SSF51316">
    <property type="entry name" value="Mss4-like"/>
    <property type="match status" value="1"/>
</dbReference>
<evidence type="ECO:0000256" key="1">
    <source>
        <dbReference type="ARBA" id="ARBA00001947"/>
    </source>
</evidence>
<keyword evidence="5" id="KW-0479">Metal-binding</keyword>
<dbReference type="NCBIfam" id="TIGR00357">
    <property type="entry name" value="peptide-methionine (R)-S-oxide reductase MsrB"/>
    <property type="match status" value="1"/>
</dbReference>
<dbReference type="FunFam" id="2.170.150.20:FF:000001">
    <property type="entry name" value="Peptide methionine sulfoxide reductase MsrB"/>
    <property type="match status" value="1"/>
</dbReference>
<dbReference type="InterPro" id="IPR011057">
    <property type="entry name" value="Mss4-like_sf"/>
</dbReference>
<reference evidence="11 12" key="1">
    <citation type="journal article" date="2014" name="Int. J. Syst. Evol. Microbiol.">
        <title>Oceanisphaera profunda sp. nov., a marine bacterium isolated from deep-sea sediment, and emended description of the genus Oceanisphaera.</title>
        <authorList>
            <person name="Xu Z."/>
            <person name="Zhang X.Y."/>
            <person name="Su H.N."/>
            <person name="Yu Z.C."/>
            <person name="Liu C."/>
            <person name="Li H."/>
            <person name="Chen X.L."/>
            <person name="Song X.Y."/>
            <person name="Xie B.B."/>
            <person name="Qin Q.L."/>
            <person name="Zhou B.C."/>
            <person name="Shi M."/>
            <person name="Huang Y."/>
            <person name="Zhang Y.Z."/>
        </authorList>
    </citation>
    <scope>NUCLEOTIDE SEQUENCE [LARGE SCALE GENOMIC DNA]</scope>
    <source>
        <strain evidence="11 12">SM1222</strain>
    </source>
</reference>
<sequence length="156" mass="17208">MAIIPSPYDLSPPSDEQLATLTAALSPDEQRILRQHGTEAPFCGGLLDNEKDGSYLCKLCALPLFSSACKFESGTGWPSFYAPYHPDHIVEYTDVTHGMRRVEICCQRCNSHMGHVFPDGPAPTGLRYCLNSASLDFCELGDTKPDPLQRGERECL</sequence>
<dbReference type="AlphaFoldDB" id="A0A1Y0D982"/>
<proteinExistence type="inferred from homology"/>
<dbReference type="EC" id="1.8.4.12" evidence="3"/>
<evidence type="ECO:0000256" key="9">
    <source>
        <dbReference type="ARBA" id="ARBA00075819"/>
    </source>
</evidence>
<comment type="cofactor">
    <cofactor evidence="1">
        <name>Zn(2+)</name>
        <dbReference type="ChEBI" id="CHEBI:29105"/>
    </cofactor>
</comment>
<evidence type="ECO:0000256" key="7">
    <source>
        <dbReference type="ARBA" id="ARBA00023002"/>
    </source>
</evidence>
<dbReference type="Proteomes" id="UP000243937">
    <property type="component" value="Chromosome"/>
</dbReference>
<evidence type="ECO:0000256" key="4">
    <source>
        <dbReference type="ARBA" id="ARBA00021130"/>
    </source>
</evidence>
<organism evidence="11 12">
    <name type="scientific">Oceanisphaera profunda</name>
    <dbReference type="NCBI Taxonomy" id="1416627"/>
    <lineage>
        <taxon>Bacteria</taxon>
        <taxon>Pseudomonadati</taxon>
        <taxon>Pseudomonadota</taxon>
        <taxon>Gammaproteobacteria</taxon>
        <taxon>Aeromonadales</taxon>
        <taxon>Aeromonadaceae</taxon>
        <taxon>Oceanisphaera</taxon>
    </lineage>
</organism>
<dbReference type="InterPro" id="IPR028427">
    <property type="entry name" value="Met_Sox_Rdtase_MsrB"/>
</dbReference>
<dbReference type="GO" id="GO:0005737">
    <property type="term" value="C:cytoplasm"/>
    <property type="evidence" value="ECO:0007669"/>
    <property type="project" value="TreeGrafter"/>
</dbReference>
<feature type="domain" description="MsrB" evidence="10">
    <location>
        <begin position="18"/>
        <end position="140"/>
    </location>
</feature>
<evidence type="ECO:0000256" key="2">
    <source>
        <dbReference type="ARBA" id="ARBA00007174"/>
    </source>
</evidence>
<keyword evidence="7" id="KW-0560">Oxidoreductase</keyword>
<dbReference type="OrthoDB" id="9785497at2"/>
<keyword evidence="6" id="KW-0862">Zinc</keyword>
<evidence type="ECO:0000259" key="10">
    <source>
        <dbReference type="PROSITE" id="PS51790"/>
    </source>
</evidence>